<dbReference type="PROSITE" id="PS50979">
    <property type="entry name" value="BC"/>
    <property type="match status" value="1"/>
</dbReference>
<evidence type="ECO:0000256" key="3">
    <source>
        <dbReference type="ARBA" id="ARBA00022741"/>
    </source>
</evidence>
<dbReference type="PROSITE" id="PS00188">
    <property type="entry name" value="BIOTIN"/>
    <property type="match status" value="1"/>
</dbReference>
<dbReference type="Pfam" id="PF00364">
    <property type="entry name" value="Biotin_lipoyl"/>
    <property type="match status" value="1"/>
</dbReference>
<dbReference type="SUPFAM" id="SSF51246">
    <property type="entry name" value="Rudiment single hybrid motif"/>
    <property type="match status" value="1"/>
</dbReference>
<dbReference type="PANTHER" id="PTHR18866">
    <property type="entry name" value="CARBOXYLASE:PYRUVATE/ACETYL-COA/PROPIONYL-COA CARBOXYLASE"/>
    <property type="match status" value="1"/>
</dbReference>
<feature type="domain" description="ATP-grasp" evidence="8">
    <location>
        <begin position="120"/>
        <end position="322"/>
    </location>
</feature>
<dbReference type="EMBL" id="BPFZ01000001">
    <property type="protein sequence ID" value="GIU65918.1"/>
    <property type="molecule type" value="Genomic_DNA"/>
</dbReference>
<proteinExistence type="predicted"/>
<dbReference type="PANTHER" id="PTHR18866:SF33">
    <property type="entry name" value="METHYLCROTONOYL-COA CARBOXYLASE SUBUNIT ALPHA, MITOCHONDRIAL-RELATED"/>
    <property type="match status" value="1"/>
</dbReference>
<evidence type="ECO:0000313" key="11">
    <source>
        <dbReference type="Proteomes" id="UP001161064"/>
    </source>
</evidence>
<evidence type="ECO:0000256" key="6">
    <source>
        <dbReference type="PROSITE-ProRule" id="PRU00409"/>
    </source>
</evidence>
<dbReference type="Pfam" id="PF02786">
    <property type="entry name" value="CPSase_L_D2"/>
    <property type="match status" value="1"/>
</dbReference>
<dbReference type="Gene3D" id="3.30.470.20">
    <property type="entry name" value="ATP-grasp fold, B domain"/>
    <property type="match status" value="1"/>
</dbReference>
<organism evidence="10 11">
    <name type="scientific">Candidatus Phycosocius spiralis</name>
    <dbReference type="NCBI Taxonomy" id="2815099"/>
    <lineage>
        <taxon>Bacteria</taxon>
        <taxon>Pseudomonadati</taxon>
        <taxon>Pseudomonadota</taxon>
        <taxon>Alphaproteobacteria</taxon>
        <taxon>Caulobacterales</taxon>
        <taxon>Caulobacterales incertae sedis</taxon>
        <taxon>Candidatus Phycosocius</taxon>
    </lineage>
</organism>
<dbReference type="InterPro" id="IPR011761">
    <property type="entry name" value="ATP-grasp"/>
</dbReference>
<protein>
    <submittedName>
        <fullName evidence="10">3-methylcrotonyl-CoA carboxylase subunit alpha</fullName>
    </submittedName>
</protein>
<dbReference type="SMART" id="SM00878">
    <property type="entry name" value="Biotin_carb_C"/>
    <property type="match status" value="1"/>
</dbReference>
<dbReference type="CDD" id="cd06850">
    <property type="entry name" value="biotinyl_domain"/>
    <property type="match status" value="1"/>
</dbReference>
<dbReference type="SUPFAM" id="SSF51230">
    <property type="entry name" value="Single hybrid motif"/>
    <property type="match status" value="1"/>
</dbReference>
<dbReference type="InterPro" id="IPR005481">
    <property type="entry name" value="BC-like_N"/>
</dbReference>
<evidence type="ECO:0000313" key="10">
    <source>
        <dbReference type="EMBL" id="GIU65918.1"/>
    </source>
</evidence>
<dbReference type="SUPFAM" id="SSF56059">
    <property type="entry name" value="Glutathione synthetase ATP-binding domain-like"/>
    <property type="match status" value="1"/>
</dbReference>
<dbReference type="Pfam" id="PF02785">
    <property type="entry name" value="Biotin_carb_C"/>
    <property type="match status" value="1"/>
</dbReference>
<dbReference type="InterPro" id="IPR011053">
    <property type="entry name" value="Single_hybrid_motif"/>
</dbReference>
<dbReference type="PROSITE" id="PS50968">
    <property type="entry name" value="BIOTINYL_LIPOYL"/>
    <property type="match status" value="1"/>
</dbReference>
<dbReference type="InterPro" id="IPR016185">
    <property type="entry name" value="PreATP-grasp_dom_sf"/>
</dbReference>
<keyword evidence="3 6" id="KW-0547">Nucleotide-binding</keyword>
<dbReference type="RefSeq" id="WP_284358382.1">
    <property type="nucleotide sequence ID" value="NZ_BPFZ01000001.1"/>
</dbReference>
<dbReference type="InterPro" id="IPR011764">
    <property type="entry name" value="Biotin_carboxylation_dom"/>
</dbReference>
<dbReference type="Gene3D" id="3.30.1490.20">
    <property type="entry name" value="ATP-grasp fold, A domain"/>
    <property type="match status" value="1"/>
</dbReference>
<dbReference type="InterPro" id="IPR000089">
    <property type="entry name" value="Biotin_lipoyl"/>
</dbReference>
<comment type="caution">
    <text evidence="10">The sequence shown here is derived from an EMBL/GenBank/DDBJ whole genome shotgun (WGS) entry which is preliminary data.</text>
</comment>
<keyword evidence="5" id="KW-0092">Biotin</keyword>
<evidence type="ECO:0000259" key="9">
    <source>
        <dbReference type="PROSITE" id="PS50979"/>
    </source>
</evidence>
<dbReference type="Gene3D" id="3.30.700.40">
    <property type="match status" value="1"/>
</dbReference>
<accession>A0ABQ4PSG6</accession>
<dbReference type="InterPro" id="IPR005482">
    <property type="entry name" value="Biotin_COase_C"/>
</dbReference>
<evidence type="ECO:0000256" key="1">
    <source>
        <dbReference type="ARBA" id="ARBA00001953"/>
    </source>
</evidence>
<sequence>MFNTLLIANRGEIACRIMRTARRLGISTIAVYSDADQNAKHVREADHAIRLGPAAARDSYLRGDLILKAAQELGADAIHPGYGFLSENADFAQACTSAGIAFVGPRPDAIRDMGLKDRAKAIAQQVGAPVLPGYWEAEQSTERLKTEADRIGFPLLIKAVAGGGGRGIRVVESLDGLALALQSAKREAAAAFGDDRVMLERLVLCPRHIEVQIFGDLHGNLVHLFERDCSIQRRRQKLIEEAPAPGMTEAVRDSLTQAALKIARAVHYCNAGTVEFVFDGQGPLRPDGFWFLEMNTRLQVEHPVTEAIVGLDLVEWQLRVAAGEKLPLNQADIIMTGAAIEARLVAEDPSKGFLPSSGVLGGLSHQSKIRIDSGFDLGDRFPDTYDSLIEKAIAHGQDRPQAIRLLQQELSTRVVTGIKTNIGYLERLCRLPAFLQGEVHTGLLEEAASVLSKPDGYDARRLALGAIGVQVARELEIGDFPSPFNLADGWRLNANAHLAVHFEGEPDTYSLSIKSDATQISASIAGDHGVVARNLLQVVGQSGAWTMLIAHDKNHRAMVDGDATIGSIAATLFVDKVGVTLVENGEVWHYRLTSTHDNSDGLDASDDIQAPLPGKIVMVYGKPNQQVKQGQVLAVLEAMKMEHALTATRDGFIQEIYVQDGRQVKAGDTLIRLKPE</sequence>
<dbReference type="PROSITE" id="PS50975">
    <property type="entry name" value="ATP_GRASP"/>
    <property type="match status" value="1"/>
</dbReference>
<keyword evidence="2" id="KW-0436">Ligase</keyword>
<dbReference type="Pfam" id="PF00289">
    <property type="entry name" value="Biotin_carb_N"/>
    <property type="match status" value="1"/>
</dbReference>
<feature type="domain" description="Lipoyl-binding" evidence="7">
    <location>
        <begin position="599"/>
        <end position="674"/>
    </location>
</feature>
<keyword evidence="4 6" id="KW-0067">ATP-binding</keyword>
<dbReference type="SUPFAM" id="SSF52440">
    <property type="entry name" value="PreATP-grasp domain"/>
    <property type="match status" value="1"/>
</dbReference>
<name>A0ABQ4PSG6_9PROT</name>
<dbReference type="InterPro" id="IPR013815">
    <property type="entry name" value="ATP_grasp_subdomain_1"/>
</dbReference>
<evidence type="ECO:0000256" key="5">
    <source>
        <dbReference type="ARBA" id="ARBA00023267"/>
    </source>
</evidence>
<dbReference type="InterPro" id="IPR011054">
    <property type="entry name" value="Rudment_hybrid_motif"/>
</dbReference>
<evidence type="ECO:0000259" key="8">
    <source>
        <dbReference type="PROSITE" id="PS50975"/>
    </source>
</evidence>
<dbReference type="Proteomes" id="UP001161064">
    <property type="component" value="Unassembled WGS sequence"/>
</dbReference>
<reference evidence="10" key="1">
    <citation type="submission" date="2021-05" db="EMBL/GenBank/DDBJ databases">
        <authorList>
            <person name="Tanabe Y."/>
        </authorList>
    </citation>
    <scope>NUCLEOTIDE SEQUENCE</scope>
    <source>
        <strain evidence="10">BOTRYCO-1</strain>
    </source>
</reference>
<evidence type="ECO:0000256" key="2">
    <source>
        <dbReference type="ARBA" id="ARBA00022598"/>
    </source>
</evidence>
<dbReference type="Gene3D" id="2.40.50.100">
    <property type="match status" value="1"/>
</dbReference>
<dbReference type="InterPro" id="IPR005479">
    <property type="entry name" value="CPAse_ATP-bd"/>
</dbReference>
<dbReference type="PROSITE" id="PS00867">
    <property type="entry name" value="CPSASE_2"/>
    <property type="match status" value="1"/>
</dbReference>
<dbReference type="Gene3D" id="3.40.50.20">
    <property type="match status" value="1"/>
</dbReference>
<evidence type="ECO:0000256" key="4">
    <source>
        <dbReference type="ARBA" id="ARBA00022840"/>
    </source>
</evidence>
<gene>
    <name evidence="10" type="ORF">PsB1_0072</name>
</gene>
<keyword evidence="11" id="KW-1185">Reference proteome</keyword>
<evidence type="ECO:0000259" key="7">
    <source>
        <dbReference type="PROSITE" id="PS50968"/>
    </source>
</evidence>
<dbReference type="InterPro" id="IPR050856">
    <property type="entry name" value="Biotin_carboxylase_complex"/>
</dbReference>
<reference evidence="10" key="2">
    <citation type="journal article" date="2023" name="ISME Commun">
        <title>Characterization of a bloom-associated alphaproteobacterial lineage, 'Candidatus Phycosocius': insights into freshwater algal-bacterial interactions.</title>
        <authorList>
            <person name="Tanabe Y."/>
            <person name="Yamaguchi H."/>
            <person name="Yoshida M."/>
            <person name="Kai A."/>
            <person name="Okazaki Y."/>
        </authorList>
    </citation>
    <scope>NUCLEOTIDE SEQUENCE</scope>
    <source>
        <strain evidence="10">BOTRYCO-1</strain>
    </source>
</reference>
<dbReference type="InterPro" id="IPR001882">
    <property type="entry name" value="Biotin_BS"/>
</dbReference>
<comment type="cofactor">
    <cofactor evidence="1">
        <name>biotin</name>
        <dbReference type="ChEBI" id="CHEBI:57586"/>
    </cofactor>
</comment>
<feature type="domain" description="Biotin carboxylation" evidence="9">
    <location>
        <begin position="1"/>
        <end position="449"/>
    </location>
</feature>